<dbReference type="EC" id="6.3.4.19" evidence="2"/>
<dbReference type="GO" id="GO:0032267">
    <property type="term" value="F:tRNA(Ile)-lysidine synthase activity"/>
    <property type="evidence" value="ECO:0007669"/>
    <property type="project" value="UniProtKB-EC"/>
</dbReference>
<gene>
    <name evidence="2" type="primary">tilS</name>
    <name evidence="2" type="ORF">P5G51_000075</name>
</gene>
<evidence type="ECO:0000313" key="3">
    <source>
        <dbReference type="Proteomes" id="UP001228376"/>
    </source>
</evidence>
<protein>
    <submittedName>
        <fullName evidence="2">tRNA lysidine(34) synthetase TilS</fullName>
        <ecNumber evidence="2">6.3.4.19</ecNumber>
    </submittedName>
</protein>
<dbReference type="RefSeq" id="WP_320384093.1">
    <property type="nucleotide sequence ID" value="NZ_JAROCA020000001.1"/>
</dbReference>
<organism evidence="2 3">
    <name type="scientific">Tigheibacillus jepli</name>
    <dbReference type="NCBI Taxonomy" id="3035914"/>
    <lineage>
        <taxon>Bacteria</taxon>
        <taxon>Bacillati</taxon>
        <taxon>Bacillota</taxon>
        <taxon>Bacilli</taxon>
        <taxon>Bacillales</taxon>
        <taxon>Bacillaceae</taxon>
        <taxon>Tigheibacillus</taxon>
    </lineage>
</organism>
<dbReference type="Pfam" id="PF11734">
    <property type="entry name" value="TilS_C"/>
    <property type="match status" value="1"/>
</dbReference>
<sequence>MLNGTNGTTRIDFPNGLKIERAYGKVVCYFPAQHPAENNPYTYILTIPGQTILPDGSAIIADYVDDWHPGDDQTYIFASDDVALPLIARTRQAGDRMSWKGLAGSKKIKDIFIDAKIPLESRQTWPLIADNDGHILWLIGLKKANHEKISAKQAFIRLRYKKKTSGGK</sequence>
<evidence type="ECO:0000313" key="2">
    <source>
        <dbReference type="EMBL" id="MDY0404025.1"/>
    </source>
</evidence>
<feature type="domain" description="Lysidine-tRNA(Ile) synthetase C-terminal" evidence="1">
    <location>
        <begin position="86"/>
        <end position="160"/>
    </location>
</feature>
<dbReference type="InterPro" id="IPR012796">
    <property type="entry name" value="Lysidine-tRNA-synth_C"/>
</dbReference>
<dbReference type="NCBIfam" id="TIGR02433">
    <property type="entry name" value="lysidine_TilS_C"/>
    <property type="match status" value="1"/>
</dbReference>
<dbReference type="SUPFAM" id="SSF56037">
    <property type="entry name" value="PheT/TilS domain"/>
    <property type="match status" value="1"/>
</dbReference>
<evidence type="ECO:0000259" key="1">
    <source>
        <dbReference type="SMART" id="SM00977"/>
    </source>
</evidence>
<dbReference type="EMBL" id="JAROCA020000001">
    <property type="protein sequence ID" value="MDY0404025.1"/>
    <property type="molecule type" value="Genomic_DNA"/>
</dbReference>
<name>A0ABU5CCG1_9BACI</name>
<dbReference type="SMART" id="SM00977">
    <property type="entry name" value="TilS_C"/>
    <property type="match status" value="1"/>
</dbReference>
<reference evidence="2 3" key="1">
    <citation type="submission" date="2023-10" db="EMBL/GenBank/DDBJ databases">
        <title>179-bfca-hs.</title>
        <authorList>
            <person name="Miliotis G."/>
            <person name="Sengupta P."/>
            <person name="Hameed A."/>
            <person name="Chuvochina M."/>
            <person name="Mcdonagh F."/>
            <person name="Simpson A.C."/>
            <person name="Singh N.K."/>
            <person name="Rekha P.D."/>
            <person name="Raman K."/>
            <person name="Hugenholtz P."/>
            <person name="Venkateswaran K."/>
        </authorList>
    </citation>
    <scope>NUCLEOTIDE SEQUENCE [LARGE SCALE GENOMIC DNA]</scope>
    <source>
        <strain evidence="2 3">179-BFC-A-HS</strain>
    </source>
</reference>
<dbReference type="Proteomes" id="UP001228376">
    <property type="component" value="Unassembled WGS sequence"/>
</dbReference>
<comment type="caution">
    <text evidence="2">The sequence shown here is derived from an EMBL/GenBank/DDBJ whole genome shotgun (WGS) entry which is preliminary data.</text>
</comment>
<keyword evidence="2" id="KW-0436">Ligase</keyword>
<accession>A0ABU5CCG1</accession>
<proteinExistence type="predicted"/>
<keyword evidence="3" id="KW-1185">Reference proteome</keyword>